<evidence type="ECO:0000256" key="2">
    <source>
        <dbReference type="ARBA" id="ARBA00001946"/>
    </source>
</evidence>
<keyword evidence="12" id="KW-0255">Endonuclease</keyword>
<keyword evidence="13" id="KW-1185">Reference proteome</keyword>
<accession>A0A8K0SYL5</accession>
<dbReference type="GO" id="GO:0003697">
    <property type="term" value="F:single-stranded DNA binding"/>
    <property type="evidence" value="ECO:0007669"/>
    <property type="project" value="TreeGrafter"/>
</dbReference>
<comment type="caution">
    <text evidence="12">The sequence shown here is derived from an EMBL/GenBank/DDBJ whole genome shotgun (WGS) entry which is preliminary data.</text>
</comment>
<comment type="cofactor">
    <cofactor evidence="1">
        <name>Mn(2+)</name>
        <dbReference type="ChEBI" id="CHEBI:29035"/>
    </cofactor>
</comment>
<evidence type="ECO:0000256" key="9">
    <source>
        <dbReference type="ARBA" id="ARBA00023204"/>
    </source>
</evidence>
<dbReference type="GO" id="GO:0046872">
    <property type="term" value="F:metal ion binding"/>
    <property type="evidence" value="ECO:0007669"/>
    <property type="project" value="UniProtKB-KW"/>
</dbReference>
<dbReference type="OrthoDB" id="9975959at2759"/>
<organism evidence="12 13">
    <name type="scientific">Stachybotrys elegans</name>
    <dbReference type="NCBI Taxonomy" id="80388"/>
    <lineage>
        <taxon>Eukaryota</taxon>
        <taxon>Fungi</taxon>
        <taxon>Dikarya</taxon>
        <taxon>Ascomycota</taxon>
        <taxon>Pezizomycotina</taxon>
        <taxon>Sordariomycetes</taxon>
        <taxon>Hypocreomycetidae</taxon>
        <taxon>Hypocreales</taxon>
        <taxon>Stachybotryaceae</taxon>
        <taxon>Stachybotrys</taxon>
    </lineage>
</organism>
<evidence type="ECO:0000259" key="11">
    <source>
        <dbReference type="Pfam" id="PF03372"/>
    </source>
</evidence>
<evidence type="ECO:0000256" key="6">
    <source>
        <dbReference type="ARBA" id="ARBA00022763"/>
    </source>
</evidence>
<dbReference type="SUPFAM" id="SSF56219">
    <property type="entry name" value="DNase I-like"/>
    <property type="match status" value="1"/>
</dbReference>
<dbReference type="GO" id="GO:0070260">
    <property type="term" value="F:5'-tyrosyl-DNA phosphodiesterase activity"/>
    <property type="evidence" value="ECO:0007669"/>
    <property type="project" value="TreeGrafter"/>
</dbReference>
<protein>
    <submittedName>
        <fullName evidence="12">Endonuclease/exonuclease/phosphatase</fullName>
    </submittedName>
</protein>
<dbReference type="EMBL" id="JAGPNK010000005">
    <property type="protein sequence ID" value="KAH7320581.1"/>
    <property type="molecule type" value="Genomic_DNA"/>
</dbReference>
<keyword evidence="10" id="KW-0539">Nucleus</keyword>
<evidence type="ECO:0000313" key="12">
    <source>
        <dbReference type="EMBL" id="KAH7320581.1"/>
    </source>
</evidence>
<evidence type="ECO:0000313" key="13">
    <source>
        <dbReference type="Proteomes" id="UP000813444"/>
    </source>
</evidence>
<evidence type="ECO:0000256" key="5">
    <source>
        <dbReference type="ARBA" id="ARBA00022723"/>
    </source>
</evidence>
<evidence type="ECO:0000256" key="10">
    <source>
        <dbReference type="ARBA" id="ARBA00023242"/>
    </source>
</evidence>
<evidence type="ECO:0000256" key="4">
    <source>
        <dbReference type="ARBA" id="ARBA00022722"/>
    </source>
</evidence>
<keyword evidence="8" id="KW-0460">Magnesium</keyword>
<evidence type="ECO:0000256" key="7">
    <source>
        <dbReference type="ARBA" id="ARBA00022801"/>
    </source>
</evidence>
<dbReference type="GO" id="GO:0005737">
    <property type="term" value="C:cytoplasm"/>
    <property type="evidence" value="ECO:0007669"/>
    <property type="project" value="TreeGrafter"/>
</dbReference>
<keyword evidence="4" id="KW-0540">Nuclease</keyword>
<dbReference type="PANTHER" id="PTHR15822:SF4">
    <property type="entry name" value="TYROSYL-DNA PHOSPHODIESTERASE 2"/>
    <property type="match status" value="1"/>
</dbReference>
<dbReference type="CDD" id="cd09080">
    <property type="entry name" value="TDP2"/>
    <property type="match status" value="1"/>
</dbReference>
<keyword evidence="9" id="KW-0234">DNA repair</keyword>
<reference evidence="12" key="1">
    <citation type="journal article" date="2021" name="Nat. Commun.">
        <title>Genetic determinants of endophytism in the Arabidopsis root mycobiome.</title>
        <authorList>
            <person name="Mesny F."/>
            <person name="Miyauchi S."/>
            <person name="Thiergart T."/>
            <person name="Pickel B."/>
            <person name="Atanasova L."/>
            <person name="Karlsson M."/>
            <person name="Huettel B."/>
            <person name="Barry K.W."/>
            <person name="Haridas S."/>
            <person name="Chen C."/>
            <person name="Bauer D."/>
            <person name="Andreopoulos W."/>
            <person name="Pangilinan J."/>
            <person name="LaButti K."/>
            <person name="Riley R."/>
            <person name="Lipzen A."/>
            <person name="Clum A."/>
            <person name="Drula E."/>
            <person name="Henrissat B."/>
            <person name="Kohler A."/>
            <person name="Grigoriev I.V."/>
            <person name="Martin F.M."/>
            <person name="Hacquard S."/>
        </authorList>
    </citation>
    <scope>NUCLEOTIDE SEQUENCE</scope>
    <source>
        <strain evidence="12">MPI-CAGE-CH-0235</strain>
    </source>
</reference>
<sequence>MHLPNRLSRHVLSWKNDTPLPAYEPGTSIAFQSWHHFESGHGWVPLVPLASGGSINQTYDEASRDQVLSPLTLLTWNIDAASARVEERVNGIIDCIVQLQPAVDIIFFQEVSRPALRQILESREVQESWFSSEHDDTSFGAQSFATLTLLSKTRFASGPADAKSPTGMAVLGSVWRVKYPSRYSRDALCCDILVPSTKPPSSLVRIRLINVHLDSLPIKPSRRPQQLSIASSFLRSARRGIVAGDFNPVMEEDDTLVQDNHLDDAWTTLNPDQPGHTWGTDGKQPFPACRLDKVALTGLRAHAIRIVPAEQLGDGPEESQSLSLSESNLSWSDHHALVCSFGIE</sequence>
<dbReference type="InterPro" id="IPR051547">
    <property type="entry name" value="TDP2-like"/>
</dbReference>
<dbReference type="AlphaFoldDB" id="A0A8K0SYL5"/>
<dbReference type="Proteomes" id="UP000813444">
    <property type="component" value="Unassembled WGS sequence"/>
</dbReference>
<dbReference type="Pfam" id="PF03372">
    <property type="entry name" value="Exo_endo_phos"/>
    <property type="match status" value="1"/>
</dbReference>
<dbReference type="InterPro" id="IPR036691">
    <property type="entry name" value="Endo/exonu/phosph_ase_sf"/>
</dbReference>
<keyword evidence="5" id="KW-0479">Metal-binding</keyword>
<comment type="subcellular location">
    <subcellularLocation>
        <location evidence="3">Nucleus</location>
        <location evidence="3">PML body</location>
    </subcellularLocation>
</comment>
<dbReference type="GO" id="GO:0004519">
    <property type="term" value="F:endonuclease activity"/>
    <property type="evidence" value="ECO:0007669"/>
    <property type="project" value="UniProtKB-KW"/>
</dbReference>
<proteinExistence type="predicted"/>
<dbReference type="Gene3D" id="3.60.10.10">
    <property type="entry name" value="Endonuclease/exonuclease/phosphatase"/>
    <property type="match status" value="1"/>
</dbReference>
<keyword evidence="6" id="KW-0227">DNA damage</keyword>
<evidence type="ECO:0000256" key="8">
    <source>
        <dbReference type="ARBA" id="ARBA00022842"/>
    </source>
</evidence>
<gene>
    <name evidence="12" type="ORF">B0I35DRAFT_351529</name>
</gene>
<evidence type="ECO:0000256" key="1">
    <source>
        <dbReference type="ARBA" id="ARBA00001936"/>
    </source>
</evidence>
<feature type="domain" description="Endonuclease/exonuclease/phosphatase" evidence="11">
    <location>
        <begin position="74"/>
        <end position="299"/>
    </location>
</feature>
<comment type="cofactor">
    <cofactor evidence="2">
        <name>Mg(2+)</name>
        <dbReference type="ChEBI" id="CHEBI:18420"/>
    </cofactor>
</comment>
<dbReference type="InterPro" id="IPR005135">
    <property type="entry name" value="Endo/exonuclease/phosphatase"/>
</dbReference>
<name>A0A8K0SYL5_9HYPO</name>
<keyword evidence="7" id="KW-0378">Hydrolase</keyword>
<dbReference type="GO" id="GO:0006302">
    <property type="term" value="P:double-strand break repair"/>
    <property type="evidence" value="ECO:0007669"/>
    <property type="project" value="TreeGrafter"/>
</dbReference>
<dbReference type="PANTHER" id="PTHR15822">
    <property type="entry name" value="TRAF AND TNF RECEPTOR-ASSOCIATED PROTEIN"/>
    <property type="match status" value="1"/>
</dbReference>
<evidence type="ECO:0000256" key="3">
    <source>
        <dbReference type="ARBA" id="ARBA00004322"/>
    </source>
</evidence>